<evidence type="ECO:0000256" key="1">
    <source>
        <dbReference type="SAM" id="MobiDB-lite"/>
    </source>
</evidence>
<evidence type="ECO:0000313" key="2">
    <source>
        <dbReference type="EMBL" id="OHV36296.1"/>
    </source>
</evidence>
<sequence length="220" mass="23710">MTFESWLARLRDRGFVTCPASSGIPVDMRAVAHDGTGLHFRCRGVRIRLHVYRPGRAAWQTPLRDESWSPEESLELWENRPLRDREIPAGGRLVFVAAGADPEPDTEIVLDGAETLGWRNHEAGLLPAAEAAAIFDTMLVAAGLATAAGEASRPPRPRQPHTRSVTPRPPGSHLPQPVDLATPVPDAAIRPLRTYAALATATAGTVRQTSRDSTGAAARP</sequence>
<dbReference type="OrthoDB" id="3214425at2"/>
<feature type="region of interest" description="Disordered" evidence="1">
    <location>
        <begin position="200"/>
        <end position="220"/>
    </location>
</feature>
<dbReference type="AlphaFoldDB" id="A0A1S1QRU7"/>
<accession>A0A1S1QRU7</accession>
<gene>
    <name evidence="2" type="ORF">CC117_18065</name>
</gene>
<dbReference type="RefSeq" id="WP_071084933.1">
    <property type="nucleotide sequence ID" value="NZ_MBLM01000117.1"/>
</dbReference>
<organism evidence="2 3">
    <name type="scientific">Parafrankia colletiae</name>
    <dbReference type="NCBI Taxonomy" id="573497"/>
    <lineage>
        <taxon>Bacteria</taxon>
        <taxon>Bacillati</taxon>
        <taxon>Actinomycetota</taxon>
        <taxon>Actinomycetes</taxon>
        <taxon>Frankiales</taxon>
        <taxon>Frankiaceae</taxon>
        <taxon>Parafrankia</taxon>
    </lineage>
</organism>
<feature type="region of interest" description="Disordered" evidence="1">
    <location>
        <begin position="148"/>
        <end position="185"/>
    </location>
</feature>
<comment type="caution">
    <text evidence="2">The sequence shown here is derived from an EMBL/GenBank/DDBJ whole genome shotgun (WGS) entry which is preliminary data.</text>
</comment>
<protein>
    <submittedName>
        <fullName evidence="2">Uncharacterized protein</fullName>
    </submittedName>
</protein>
<evidence type="ECO:0000313" key="3">
    <source>
        <dbReference type="Proteomes" id="UP000179627"/>
    </source>
</evidence>
<name>A0A1S1QRU7_9ACTN</name>
<keyword evidence="3" id="KW-1185">Reference proteome</keyword>
<dbReference type="EMBL" id="MBLM01000117">
    <property type="protein sequence ID" value="OHV36296.1"/>
    <property type="molecule type" value="Genomic_DNA"/>
</dbReference>
<reference evidence="3" key="1">
    <citation type="submission" date="2016-07" db="EMBL/GenBank/DDBJ databases">
        <title>Sequence Frankia sp. strain CcI1.17.</title>
        <authorList>
            <person name="Ghodhbane-Gtari F."/>
            <person name="Swanson E."/>
            <person name="Gueddou A."/>
            <person name="Morris K."/>
            <person name="Hezbri K."/>
            <person name="Ktari A."/>
            <person name="Nouioui I."/>
            <person name="Abebe-Akele F."/>
            <person name="Simpson S."/>
            <person name="Thomas K."/>
            <person name="Gtari M."/>
            <person name="Tisa L.S."/>
            <person name="Hurst S."/>
        </authorList>
    </citation>
    <scope>NUCLEOTIDE SEQUENCE [LARGE SCALE GENOMIC DNA]</scope>
    <source>
        <strain evidence="3">Cc1.17</strain>
    </source>
</reference>
<proteinExistence type="predicted"/>
<dbReference type="Proteomes" id="UP000179627">
    <property type="component" value="Unassembled WGS sequence"/>
</dbReference>